<name>A0AAD5XCR3_9FUNG</name>
<proteinExistence type="predicted"/>
<evidence type="ECO:0000259" key="1">
    <source>
        <dbReference type="Pfam" id="PF22749"/>
    </source>
</evidence>
<dbReference type="Proteomes" id="UP001211907">
    <property type="component" value="Unassembled WGS sequence"/>
</dbReference>
<organism evidence="2 3">
    <name type="scientific">Physocladia obscura</name>
    <dbReference type="NCBI Taxonomy" id="109957"/>
    <lineage>
        <taxon>Eukaryota</taxon>
        <taxon>Fungi</taxon>
        <taxon>Fungi incertae sedis</taxon>
        <taxon>Chytridiomycota</taxon>
        <taxon>Chytridiomycota incertae sedis</taxon>
        <taxon>Chytridiomycetes</taxon>
        <taxon>Chytridiales</taxon>
        <taxon>Chytriomycetaceae</taxon>
        <taxon>Physocladia</taxon>
    </lineage>
</organism>
<dbReference type="PANTHER" id="PTHR21357">
    <property type="entry name" value="FAM172 FAMILY PROTEIN HOMOLOG CG10038"/>
    <property type="match status" value="1"/>
</dbReference>
<dbReference type="InterPro" id="IPR029058">
    <property type="entry name" value="AB_hydrolase_fold"/>
</dbReference>
<evidence type="ECO:0000313" key="2">
    <source>
        <dbReference type="EMBL" id="KAJ3122152.1"/>
    </source>
</evidence>
<dbReference type="PANTHER" id="PTHR21357:SF4">
    <property type="entry name" value="FAM172 FAMILY PROTEIN HOMOLOG CG10038"/>
    <property type="match status" value="1"/>
</dbReference>
<comment type="caution">
    <text evidence="2">The sequence shown here is derived from an EMBL/GenBank/DDBJ whole genome shotgun (WGS) entry which is preliminary data.</text>
</comment>
<evidence type="ECO:0000313" key="3">
    <source>
        <dbReference type="Proteomes" id="UP001211907"/>
    </source>
</evidence>
<accession>A0AAD5XCR3</accession>
<reference evidence="2" key="1">
    <citation type="submission" date="2020-05" db="EMBL/GenBank/DDBJ databases">
        <title>Phylogenomic resolution of chytrid fungi.</title>
        <authorList>
            <person name="Stajich J.E."/>
            <person name="Amses K."/>
            <person name="Simmons R."/>
            <person name="Seto K."/>
            <person name="Myers J."/>
            <person name="Bonds A."/>
            <person name="Quandt C.A."/>
            <person name="Barry K."/>
            <person name="Liu P."/>
            <person name="Grigoriev I."/>
            <person name="Longcore J.E."/>
            <person name="James T.Y."/>
        </authorList>
    </citation>
    <scope>NUCLEOTIDE SEQUENCE</scope>
    <source>
        <strain evidence="2">JEL0513</strain>
    </source>
</reference>
<dbReference type="AlphaFoldDB" id="A0AAD5XCR3"/>
<sequence length="322" mass="35384">MSEQNPTLDAQEELAILGYRIDRANGERLVRVSDGKPFDFNVKPNNHSFNQRHYEKVGDVLTHIICNRLVRESGLVAHTVPVDAHDNEPCSTIYMSADALSSKKPLLLLVPGSNIQVGQWARKIVINENVYRGSMLEYVDRAHSRGWVVIVLNNNLNSVVGKDGRSESYVRGSESPEKHVLYAWKNFVSRNNDGVTTDENADNSGQRRVVAVAHSYGGACIHSLCTGIGRDQLMRDGLVGVALTDSVHAFAAGFNRVDDNGGGQYFAKIAVNWICRNTPLDTKSGVDRTGVKMVSAGTLQHDQSTLSAIDSVFKFLEDSIIS</sequence>
<keyword evidence="3" id="KW-1185">Reference proteome</keyword>
<dbReference type="InterPro" id="IPR048263">
    <property type="entry name" value="Arb2"/>
</dbReference>
<protein>
    <recommendedName>
        <fullName evidence="1">Arb2 domain-containing protein</fullName>
    </recommendedName>
</protein>
<feature type="domain" description="Arb2" evidence="1">
    <location>
        <begin position="12"/>
        <end position="279"/>
    </location>
</feature>
<dbReference type="GO" id="GO:0035197">
    <property type="term" value="F:siRNA binding"/>
    <property type="evidence" value="ECO:0007669"/>
    <property type="project" value="TreeGrafter"/>
</dbReference>
<dbReference type="SUPFAM" id="SSF53474">
    <property type="entry name" value="alpha/beta-Hydrolases"/>
    <property type="match status" value="1"/>
</dbReference>
<dbReference type="GO" id="GO:0031048">
    <property type="term" value="P:regulatory ncRNA-mediated heterochromatin formation"/>
    <property type="evidence" value="ECO:0007669"/>
    <property type="project" value="TreeGrafter"/>
</dbReference>
<dbReference type="GO" id="GO:0005634">
    <property type="term" value="C:nucleus"/>
    <property type="evidence" value="ECO:0007669"/>
    <property type="project" value="TreeGrafter"/>
</dbReference>
<dbReference type="InterPro" id="IPR053858">
    <property type="entry name" value="Arb2_dom"/>
</dbReference>
<gene>
    <name evidence="2" type="ORF">HK100_012110</name>
</gene>
<dbReference type="EMBL" id="JADGJH010000831">
    <property type="protein sequence ID" value="KAJ3122152.1"/>
    <property type="molecule type" value="Genomic_DNA"/>
</dbReference>
<dbReference type="Pfam" id="PF22749">
    <property type="entry name" value="Arb2"/>
    <property type="match status" value="1"/>
</dbReference>